<dbReference type="Proteomes" id="UP000799118">
    <property type="component" value="Unassembled WGS sequence"/>
</dbReference>
<accession>A0A6A4IP64</accession>
<gene>
    <name evidence="3" type="ORF">BT96DRAFT_69</name>
</gene>
<comment type="similarity">
    <text evidence="1">Belongs to the ATP-dependent AMP-binding enzyme family.</text>
</comment>
<dbReference type="OrthoDB" id="429813at2759"/>
<proteinExistence type="inferred from homology"/>
<dbReference type="EMBL" id="ML769383">
    <property type="protein sequence ID" value="KAE9411143.1"/>
    <property type="molecule type" value="Genomic_DNA"/>
</dbReference>
<dbReference type="InterPro" id="IPR000873">
    <property type="entry name" value="AMP-dep_synth/lig_dom"/>
</dbReference>
<dbReference type="InterPro" id="IPR042099">
    <property type="entry name" value="ANL_N_sf"/>
</dbReference>
<dbReference type="PANTHER" id="PTHR43201">
    <property type="entry name" value="ACYL-COA SYNTHETASE"/>
    <property type="match status" value="1"/>
</dbReference>
<dbReference type="PANTHER" id="PTHR43201:SF8">
    <property type="entry name" value="ACYL-COA SYNTHETASE FAMILY MEMBER 3"/>
    <property type="match status" value="1"/>
</dbReference>
<evidence type="ECO:0000313" key="3">
    <source>
        <dbReference type="EMBL" id="KAE9411143.1"/>
    </source>
</evidence>
<dbReference type="InterPro" id="IPR045851">
    <property type="entry name" value="AMP-bd_C_sf"/>
</dbReference>
<organism evidence="3 4">
    <name type="scientific">Gymnopus androsaceus JB14</name>
    <dbReference type="NCBI Taxonomy" id="1447944"/>
    <lineage>
        <taxon>Eukaryota</taxon>
        <taxon>Fungi</taxon>
        <taxon>Dikarya</taxon>
        <taxon>Basidiomycota</taxon>
        <taxon>Agaricomycotina</taxon>
        <taxon>Agaricomycetes</taxon>
        <taxon>Agaricomycetidae</taxon>
        <taxon>Agaricales</taxon>
        <taxon>Marasmiineae</taxon>
        <taxon>Omphalotaceae</taxon>
        <taxon>Gymnopus</taxon>
    </lineage>
</organism>
<sequence>MSPLTDDNMKTHLSILADSSKRYPHSPAFKIPSTSGGIAEYKTVTYKQFHDDVDLCARYWVREVKVKANIPPKSVVGLWIGGLTYSDVLHIYGLSKAGYVPQLFSLRLPNPNVIFELLQKAGARALICDSGTLASIANNTANESPVPILSAPSFSDIKLLSQELERGVDDSNIIGNERVVDPSEYAFVFHTSGSTSGSPKLVPCNYRWLDAVARKASQLCVPIHSNRQDVSTWIGSMCHIGQTSMLLCLMQYGTCIVQPRRMPFPTEDLMAMVEHCQVNRIWQFATFFSMHLRAARQDPKVLAMLASLDEVTTTGMELSQEDQDYAYNNGIKLKNIFGSTELGGSTMLSIGGDDARTRHHLRPLTGLSYEFRPVHTEDNSNDGHRSTKRLLEFVVLEDSGDCPDTSLRNDDGNFHTGDLFIEVAPGSYIFAGRDDDWIKTQTSLRCDTKSIEDNARAMCGPLISECIAVGTGRPSPVLFVESNMEVAESKLKKEIWRKIRRFHDRRYEHEKISSAEMIIVVPKGSLPRTSSKGNIRRKAVEEAYKPQLDKLYGISN</sequence>
<reference evidence="3" key="1">
    <citation type="journal article" date="2019" name="Environ. Microbiol.">
        <title>Fungal ecological strategies reflected in gene transcription - a case study of two litter decomposers.</title>
        <authorList>
            <person name="Barbi F."/>
            <person name="Kohler A."/>
            <person name="Barry K."/>
            <person name="Baskaran P."/>
            <person name="Daum C."/>
            <person name="Fauchery L."/>
            <person name="Ihrmark K."/>
            <person name="Kuo A."/>
            <person name="LaButti K."/>
            <person name="Lipzen A."/>
            <person name="Morin E."/>
            <person name="Grigoriev I.V."/>
            <person name="Henrissat B."/>
            <person name="Lindahl B."/>
            <person name="Martin F."/>
        </authorList>
    </citation>
    <scope>NUCLEOTIDE SEQUENCE</scope>
    <source>
        <strain evidence="3">JB14</strain>
    </source>
</reference>
<protein>
    <submittedName>
        <fullName evidence="3">Acetyl-CoA synthetase-like protein</fullName>
    </submittedName>
</protein>
<dbReference type="Gene3D" id="3.30.300.30">
    <property type="match status" value="1"/>
</dbReference>
<evidence type="ECO:0000256" key="1">
    <source>
        <dbReference type="ARBA" id="ARBA00006432"/>
    </source>
</evidence>
<keyword evidence="4" id="KW-1185">Reference proteome</keyword>
<dbReference type="Pfam" id="PF00501">
    <property type="entry name" value="AMP-binding"/>
    <property type="match status" value="1"/>
</dbReference>
<name>A0A6A4IP64_9AGAR</name>
<dbReference type="GO" id="GO:0031956">
    <property type="term" value="F:medium-chain fatty acid-CoA ligase activity"/>
    <property type="evidence" value="ECO:0007669"/>
    <property type="project" value="TreeGrafter"/>
</dbReference>
<dbReference type="Gene3D" id="3.40.50.12780">
    <property type="entry name" value="N-terminal domain of ligase-like"/>
    <property type="match status" value="1"/>
</dbReference>
<evidence type="ECO:0000259" key="2">
    <source>
        <dbReference type="Pfam" id="PF00501"/>
    </source>
</evidence>
<dbReference type="Pfam" id="PF23562">
    <property type="entry name" value="AMP-binding_C_3"/>
    <property type="match status" value="1"/>
</dbReference>
<evidence type="ECO:0000313" key="4">
    <source>
        <dbReference type="Proteomes" id="UP000799118"/>
    </source>
</evidence>
<dbReference type="SUPFAM" id="SSF56801">
    <property type="entry name" value="Acetyl-CoA synthetase-like"/>
    <property type="match status" value="1"/>
</dbReference>
<dbReference type="GO" id="GO:0006631">
    <property type="term" value="P:fatty acid metabolic process"/>
    <property type="evidence" value="ECO:0007669"/>
    <property type="project" value="TreeGrafter"/>
</dbReference>
<dbReference type="AlphaFoldDB" id="A0A6A4IP64"/>
<feature type="domain" description="AMP-dependent synthetase/ligase" evidence="2">
    <location>
        <begin position="18"/>
        <end position="355"/>
    </location>
</feature>